<sequence>MVNQCMNTYCRVFGNPFWSDMHIRSLLRRSHRMKVSALVPTTQRADIGVDWSVPDWPTKRLEQRSDANSESVAYTGRPIRIPNSGPSGWTLETRFMSIHVPPSGSIFRYLREEP</sequence>
<accession>A0ABP1DXK6</accession>
<proteinExistence type="predicted"/>
<reference evidence="2" key="1">
    <citation type="submission" date="2024-04" db="EMBL/GenBank/DDBJ databases">
        <authorList>
            <person name="Shaw F."/>
            <person name="Minotto A."/>
        </authorList>
    </citation>
    <scope>NUCLEOTIDE SEQUENCE [LARGE SCALE GENOMIC DNA]</scope>
</reference>
<keyword evidence="2" id="KW-1185">Reference proteome</keyword>
<evidence type="ECO:0000313" key="2">
    <source>
        <dbReference type="Proteomes" id="UP001497453"/>
    </source>
</evidence>
<organism evidence="1 2">
    <name type="scientific">Somion occarium</name>
    <dbReference type="NCBI Taxonomy" id="3059160"/>
    <lineage>
        <taxon>Eukaryota</taxon>
        <taxon>Fungi</taxon>
        <taxon>Dikarya</taxon>
        <taxon>Basidiomycota</taxon>
        <taxon>Agaricomycotina</taxon>
        <taxon>Agaricomycetes</taxon>
        <taxon>Polyporales</taxon>
        <taxon>Cerrenaceae</taxon>
        <taxon>Somion</taxon>
    </lineage>
</organism>
<gene>
    <name evidence="1" type="ORF">GFSPODELE1_LOCUS8301</name>
</gene>
<name>A0ABP1DXK6_9APHY</name>
<evidence type="ECO:0000313" key="1">
    <source>
        <dbReference type="EMBL" id="CAL1711354.1"/>
    </source>
</evidence>
<protein>
    <submittedName>
        <fullName evidence="1">Uncharacterized protein</fullName>
    </submittedName>
</protein>
<dbReference type="Proteomes" id="UP001497453">
    <property type="component" value="Chromosome 6"/>
</dbReference>
<dbReference type="EMBL" id="OZ037949">
    <property type="protein sequence ID" value="CAL1711354.1"/>
    <property type="molecule type" value="Genomic_DNA"/>
</dbReference>